<dbReference type="GO" id="GO:0005524">
    <property type="term" value="F:ATP binding"/>
    <property type="evidence" value="ECO:0007669"/>
    <property type="project" value="UniProtKB-UniRule"/>
</dbReference>
<dbReference type="AlphaFoldDB" id="A0A9P1IVN1"/>
<evidence type="ECO:0000313" key="10">
    <source>
        <dbReference type="EMBL" id="CAI5451956.1"/>
    </source>
</evidence>
<organism evidence="10 11">
    <name type="scientific">Caenorhabditis angaria</name>
    <dbReference type="NCBI Taxonomy" id="860376"/>
    <lineage>
        <taxon>Eukaryota</taxon>
        <taxon>Metazoa</taxon>
        <taxon>Ecdysozoa</taxon>
        <taxon>Nematoda</taxon>
        <taxon>Chromadorea</taxon>
        <taxon>Rhabditida</taxon>
        <taxon>Rhabditina</taxon>
        <taxon>Rhabditomorpha</taxon>
        <taxon>Rhabditoidea</taxon>
        <taxon>Rhabditidae</taxon>
        <taxon>Peloderinae</taxon>
        <taxon>Caenorhabditis</taxon>
    </lineage>
</organism>
<evidence type="ECO:0000256" key="2">
    <source>
        <dbReference type="ARBA" id="ARBA00022741"/>
    </source>
</evidence>
<dbReference type="Proteomes" id="UP001152747">
    <property type="component" value="Unassembled WGS sequence"/>
</dbReference>
<dbReference type="PROSITE" id="PS51456">
    <property type="entry name" value="MYOSIN_MOTOR"/>
    <property type="match status" value="1"/>
</dbReference>
<dbReference type="Gene3D" id="1.10.10.820">
    <property type="match status" value="1"/>
</dbReference>
<evidence type="ECO:0000259" key="9">
    <source>
        <dbReference type="PROSITE" id="PS51456"/>
    </source>
</evidence>
<comment type="caution">
    <text evidence="10">The sequence shown here is derived from an EMBL/GenBank/DDBJ whole genome shotgun (WGS) entry which is preliminary data.</text>
</comment>
<keyword evidence="2 8" id="KW-0547">Nucleotide-binding</keyword>
<keyword evidence="7 8" id="KW-0009">Actin-binding</keyword>
<keyword evidence="5 8" id="KW-0518">Myosin</keyword>
<feature type="binding site" evidence="8">
    <location>
        <begin position="161"/>
        <end position="168"/>
    </location>
    <ligand>
        <name>ATP</name>
        <dbReference type="ChEBI" id="CHEBI:30616"/>
    </ligand>
</feature>
<dbReference type="GO" id="GO:0005737">
    <property type="term" value="C:cytoplasm"/>
    <property type="evidence" value="ECO:0007669"/>
    <property type="project" value="TreeGrafter"/>
</dbReference>
<reference evidence="10" key="1">
    <citation type="submission" date="2022-11" db="EMBL/GenBank/DDBJ databases">
        <authorList>
            <person name="Kikuchi T."/>
        </authorList>
    </citation>
    <scope>NUCLEOTIDE SEQUENCE</scope>
    <source>
        <strain evidence="10">PS1010</strain>
    </source>
</reference>
<evidence type="ECO:0000256" key="4">
    <source>
        <dbReference type="ARBA" id="ARBA00023054"/>
    </source>
</evidence>
<name>A0A9P1IVN1_9PELO</name>
<dbReference type="SMART" id="SM00242">
    <property type="entry name" value="MYSc"/>
    <property type="match status" value="1"/>
</dbReference>
<dbReference type="InterPro" id="IPR036961">
    <property type="entry name" value="Kinesin_motor_dom_sf"/>
</dbReference>
<proteinExistence type="inferred from homology"/>
<dbReference type="GO" id="GO:0000146">
    <property type="term" value="F:microfilament motor activity"/>
    <property type="evidence" value="ECO:0007669"/>
    <property type="project" value="TreeGrafter"/>
</dbReference>
<protein>
    <recommendedName>
        <fullName evidence="9">Myosin motor domain-containing protein</fullName>
    </recommendedName>
</protein>
<comment type="caution">
    <text evidence="8">Lacks conserved residue(s) required for the propagation of feature annotation.</text>
</comment>
<dbReference type="PANTHER" id="PTHR13140:SF857">
    <property type="entry name" value="MYOSIN-11"/>
    <property type="match status" value="1"/>
</dbReference>
<evidence type="ECO:0000313" key="11">
    <source>
        <dbReference type="Proteomes" id="UP001152747"/>
    </source>
</evidence>
<keyword evidence="4" id="KW-0175">Coiled coil</keyword>
<sequence length="409" mass="46126">MSSSVTLPADFSNKNLVWIPNEKLALSLALVCGEPDSVGWVDVESIETGERLRISTDDCQKSNTAEYENCENMTIFPCLNEPSILKNLKHRFVSNVFYTYSGQTCIFINPYKHIPIYTDSISKDYQGKKRKEMPPHIFAIADEAYRKMIYEGKGQTILCTGESGAGKTENSKKIIKHLVYVAGNRSGVDSSSTVEQNRIFMDTLENRLIHVNPILEAFGNSKTSKNYNSSRFGKFVKIHFDKNGLILGASIETFLLESSRITNQEQDDRTFHIFYQMIQGLSKSQRDVLFIKDKAVDYEFLKNGCDKIPCVNDADEYRQTLQAMLMMGLNDEQINQIHRIASAILLFGDLNFSQVNKDDDQAALVNKNVADQIADLLGVDAQKLIESILKPKIEVQGSSTHRSQTIDQT</sequence>
<dbReference type="OrthoDB" id="10055605at2759"/>
<evidence type="ECO:0000256" key="1">
    <source>
        <dbReference type="ARBA" id="ARBA00008314"/>
    </source>
</evidence>
<evidence type="ECO:0000256" key="8">
    <source>
        <dbReference type="PROSITE-ProRule" id="PRU00782"/>
    </source>
</evidence>
<keyword evidence="6 8" id="KW-0505">Motor protein</keyword>
<dbReference type="SUPFAM" id="SSF52540">
    <property type="entry name" value="P-loop containing nucleoside triphosphate hydrolases"/>
    <property type="match status" value="1"/>
</dbReference>
<evidence type="ECO:0000256" key="6">
    <source>
        <dbReference type="ARBA" id="ARBA00023175"/>
    </source>
</evidence>
<feature type="domain" description="Myosin motor" evidence="9">
    <location>
        <begin position="68"/>
        <end position="409"/>
    </location>
</feature>
<keyword evidence="3 8" id="KW-0067">ATP-binding</keyword>
<dbReference type="InterPro" id="IPR027417">
    <property type="entry name" value="P-loop_NTPase"/>
</dbReference>
<dbReference type="Pfam" id="PF00063">
    <property type="entry name" value="Myosin_head"/>
    <property type="match status" value="1"/>
</dbReference>
<dbReference type="GO" id="GO:0051015">
    <property type="term" value="F:actin filament binding"/>
    <property type="evidence" value="ECO:0007669"/>
    <property type="project" value="TreeGrafter"/>
</dbReference>
<dbReference type="GO" id="GO:0016020">
    <property type="term" value="C:membrane"/>
    <property type="evidence" value="ECO:0007669"/>
    <property type="project" value="TreeGrafter"/>
</dbReference>
<evidence type="ECO:0000256" key="3">
    <source>
        <dbReference type="ARBA" id="ARBA00022840"/>
    </source>
</evidence>
<dbReference type="PANTHER" id="PTHR13140">
    <property type="entry name" value="MYOSIN"/>
    <property type="match status" value="1"/>
</dbReference>
<dbReference type="InterPro" id="IPR001609">
    <property type="entry name" value="Myosin_head_motor_dom-like"/>
</dbReference>
<accession>A0A9P1IVN1</accession>
<dbReference type="GO" id="GO:0007015">
    <property type="term" value="P:actin filament organization"/>
    <property type="evidence" value="ECO:0007669"/>
    <property type="project" value="TreeGrafter"/>
</dbReference>
<dbReference type="GO" id="GO:0016459">
    <property type="term" value="C:myosin complex"/>
    <property type="evidence" value="ECO:0007669"/>
    <property type="project" value="UniProtKB-KW"/>
</dbReference>
<dbReference type="PRINTS" id="PR00193">
    <property type="entry name" value="MYOSINHEAVY"/>
</dbReference>
<gene>
    <name evidence="10" type="ORF">CAMP_LOCUS14593</name>
</gene>
<dbReference type="Gene3D" id="3.40.850.10">
    <property type="entry name" value="Kinesin motor domain"/>
    <property type="match status" value="1"/>
</dbReference>
<evidence type="ECO:0000256" key="5">
    <source>
        <dbReference type="ARBA" id="ARBA00023123"/>
    </source>
</evidence>
<dbReference type="Gene3D" id="1.20.120.720">
    <property type="entry name" value="Myosin VI head, motor domain, U50 subdomain"/>
    <property type="match status" value="1"/>
</dbReference>
<dbReference type="EMBL" id="CANHGI010000005">
    <property type="protein sequence ID" value="CAI5451956.1"/>
    <property type="molecule type" value="Genomic_DNA"/>
</dbReference>
<comment type="similarity">
    <text evidence="1 8">Belongs to the TRAFAC class myosin-kinesin ATPase superfamily. Myosin family.</text>
</comment>
<keyword evidence="11" id="KW-1185">Reference proteome</keyword>
<evidence type="ECO:0000256" key="7">
    <source>
        <dbReference type="ARBA" id="ARBA00023203"/>
    </source>
</evidence>